<evidence type="ECO:0000256" key="4">
    <source>
        <dbReference type="ARBA" id="ARBA00022692"/>
    </source>
</evidence>
<dbReference type="Gene3D" id="2.40.170.20">
    <property type="entry name" value="TonB-dependent receptor, beta-barrel domain"/>
    <property type="match status" value="1"/>
</dbReference>
<dbReference type="InterPro" id="IPR000531">
    <property type="entry name" value="Beta-barrel_TonB"/>
</dbReference>
<gene>
    <name evidence="15" type="ORF">QW060_04785</name>
</gene>
<dbReference type="PROSITE" id="PS52016">
    <property type="entry name" value="TONB_DEPENDENT_REC_3"/>
    <property type="match status" value="1"/>
</dbReference>
<name>A0ABT8CR29_9FLAO</name>
<keyword evidence="7 10" id="KW-0472">Membrane</keyword>
<dbReference type="PANTHER" id="PTHR30069">
    <property type="entry name" value="TONB-DEPENDENT OUTER MEMBRANE RECEPTOR"/>
    <property type="match status" value="1"/>
</dbReference>
<evidence type="ECO:0000256" key="7">
    <source>
        <dbReference type="ARBA" id="ARBA00023136"/>
    </source>
</evidence>
<dbReference type="Gene3D" id="2.170.130.10">
    <property type="entry name" value="TonB-dependent receptor, plug domain"/>
    <property type="match status" value="1"/>
</dbReference>
<evidence type="ECO:0000256" key="1">
    <source>
        <dbReference type="ARBA" id="ARBA00004571"/>
    </source>
</evidence>
<feature type="chain" id="PRO_5045211312" evidence="12">
    <location>
        <begin position="21"/>
        <end position="614"/>
    </location>
</feature>
<comment type="caution">
    <text evidence="15">The sequence shown here is derived from an EMBL/GenBank/DDBJ whole genome shotgun (WGS) entry which is preliminary data.</text>
</comment>
<evidence type="ECO:0000259" key="13">
    <source>
        <dbReference type="Pfam" id="PF00593"/>
    </source>
</evidence>
<evidence type="ECO:0000256" key="6">
    <source>
        <dbReference type="ARBA" id="ARBA00023077"/>
    </source>
</evidence>
<evidence type="ECO:0000313" key="16">
    <source>
        <dbReference type="Proteomes" id="UP001242368"/>
    </source>
</evidence>
<evidence type="ECO:0000256" key="9">
    <source>
        <dbReference type="ARBA" id="ARBA00023237"/>
    </source>
</evidence>
<comment type="similarity">
    <text evidence="10 11">Belongs to the TonB-dependent receptor family.</text>
</comment>
<evidence type="ECO:0000256" key="11">
    <source>
        <dbReference type="RuleBase" id="RU003357"/>
    </source>
</evidence>
<keyword evidence="2 10" id="KW-0813">Transport</keyword>
<dbReference type="Pfam" id="PF07715">
    <property type="entry name" value="Plug"/>
    <property type="match status" value="1"/>
</dbReference>
<feature type="domain" description="TonB-dependent receptor plug" evidence="14">
    <location>
        <begin position="54"/>
        <end position="145"/>
    </location>
</feature>
<keyword evidence="8 15" id="KW-0675">Receptor</keyword>
<dbReference type="InterPro" id="IPR037066">
    <property type="entry name" value="Plug_dom_sf"/>
</dbReference>
<accession>A0ABT8CR29</accession>
<evidence type="ECO:0000256" key="5">
    <source>
        <dbReference type="ARBA" id="ARBA00022729"/>
    </source>
</evidence>
<dbReference type="RefSeq" id="WP_290362514.1">
    <property type="nucleotide sequence ID" value="NZ_JAUFQU010000001.1"/>
</dbReference>
<evidence type="ECO:0000313" key="15">
    <source>
        <dbReference type="EMBL" id="MDN3706441.1"/>
    </source>
</evidence>
<dbReference type="EMBL" id="JAUFQU010000001">
    <property type="protein sequence ID" value="MDN3706441.1"/>
    <property type="molecule type" value="Genomic_DNA"/>
</dbReference>
<dbReference type="InterPro" id="IPR039426">
    <property type="entry name" value="TonB-dep_rcpt-like"/>
</dbReference>
<keyword evidence="6 11" id="KW-0798">TonB box</keyword>
<reference evidence="16" key="1">
    <citation type="journal article" date="2019" name="Int. J. Syst. Evol. Microbiol.">
        <title>The Global Catalogue of Microorganisms (GCM) 10K type strain sequencing project: providing services to taxonomists for standard genome sequencing and annotation.</title>
        <authorList>
            <consortium name="The Broad Institute Genomics Platform"/>
            <consortium name="The Broad Institute Genome Sequencing Center for Infectious Disease"/>
            <person name="Wu L."/>
            <person name="Ma J."/>
        </authorList>
    </citation>
    <scope>NUCLEOTIDE SEQUENCE [LARGE SCALE GENOMIC DNA]</scope>
    <source>
        <strain evidence="16">CECT 7184</strain>
    </source>
</reference>
<dbReference type="InterPro" id="IPR012910">
    <property type="entry name" value="Plug_dom"/>
</dbReference>
<dbReference type="Pfam" id="PF00593">
    <property type="entry name" value="TonB_dep_Rec_b-barrel"/>
    <property type="match status" value="1"/>
</dbReference>
<evidence type="ECO:0000259" key="14">
    <source>
        <dbReference type="Pfam" id="PF07715"/>
    </source>
</evidence>
<evidence type="ECO:0000256" key="10">
    <source>
        <dbReference type="PROSITE-ProRule" id="PRU01360"/>
    </source>
</evidence>
<comment type="subcellular location">
    <subcellularLocation>
        <location evidence="1 10">Cell outer membrane</location>
        <topology evidence="1 10">Multi-pass membrane protein</topology>
    </subcellularLocation>
</comment>
<organism evidence="15 16">
    <name type="scientific">Paenimyroides ceti</name>
    <dbReference type="NCBI Taxonomy" id="395087"/>
    <lineage>
        <taxon>Bacteria</taxon>
        <taxon>Pseudomonadati</taxon>
        <taxon>Bacteroidota</taxon>
        <taxon>Flavobacteriia</taxon>
        <taxon>Flavobacteriales</taxon>
        <taxon>Flavobacteriaceae</taxon>
        <taxon>Paenimyroides</taxon>
    </lineage>
</organism>
<dbReference type="SUPFAM" id="SSF56935">
    <property type="entry name" value="Porins"/>
    <property type="match status" value="1"/>
</dbReference>
<dbReference type="PROSITE" id="PS51257">
    <property type="entry name" value="PROKAR_LIPOPROTEIN"/>
    <property type="match status" value="1"/>
</dbReference>
<proteinExistence type="inferred from homology"/>
<evidence type="ECO:0000256" key="8">
    <source>
        <dbReference type="ARBA" id="ARBA00023170"/>
    </source>
</evidence>
<evidence type="ECO:0000256" key="2">
    <source>
        <dbReference type="ARBA" id="ARBA00022448"/>
    </source>
</evidence>
<evidence type="ECO:0000256" key="3">
    <source>
        <dbReference type="ARBA" id="ARBA00022452"/>
    </source>
</evidence>
<feature type="domain" description="TonB-dependent receptor-like beta-barrel" evidence="13">
    <location>
        <begin position="165"/>
        <end position="587"/>
    </location>
</feature>
<evidence type="ECO:0000256" key="12">
    <source>
        <dbReference type="SAM" id="SignalP"/>
    </source>
</evidence>
<protein>
    <submittedName>
        <fullName evidence="15">TonB-dependent receptor</fullName>
    </submittedName>
</protein>
<keyword evidence="9 10" id="KW-0998">Cell outer membrane</keyword>
<keyword evidence="16" id="KW-1185">Reference proteome</keyword>
<keyword evidence="3 10" id="KW-1134">Transmembrane beta strand</keyword>
<keyword evidence="5 12" id="KW-0732">Signal</keyword>
<dbReference type="PANTHER" id="PTHR30069:SF29">
    <property type="entry name" value="HEMOGLOBIN AND HEMOGLOBIN-HAPTOGLOBIN-BINDING PROTEIN 1-RELATED"/>
    <property type="match status" value="1"/>
</dbReference>
<dbReference type="Proteomes" id="UP001242368">
    <property type="component" value="Unassembled WGS sequence"/>
</dbReference>
<sequence>MNKKWSVSLLFSILACHTYAQENNQHTELEELIITDDKLRTHNLSQTIRKINDTVVKTSNGSLTDLLLFNSSIYFKENGFGMVSSPSFRGTTAQQTSVVWNGLRINSLLLGQTDFNSISYKEYNDISIKPGGGSVLYGSGAIGGTIHLNNELKFSNHFDNELQLTYGSYNTYRVNYNLSAGNDKWSTQININRNESDNDFDIEKQKRKNLNGQYWNNSINTSIGYRINRTHDIRFFSHIYDDERHFSLISVNQIKTKYQNQSARNLLQWKATTQKTNSIVRLAYINENYRYFDYLPSDRHSGGEVNSYIIKYDLDYKLTEKIVVSLLMDYQHNKGKGNGSGFAQAQQEILSSGLLLKHTLSTKSGYELGIKKEFTKAYENPLLYSAGFYISPIENYTIKLNGSKNYRIPTFNDIYWEPGGNKNLKPESSYQADLSQEINWKNWQFSANVYAIFINDMIRWLPTNEGYWQASNTNKVTVKGVELFSAYRLHFGSHHINVQGTYAYTDSRDNETEKQLIYVPFHKITGSIQYRYKNLSLQLQGLMNGKVYTTTSNDENSAIDPYTLFNTQVSYRFGKKNEQMFAFEIKNASDKMYENTLNRPMPGRNYTIQYILKF</sequence>
<keyword evidence="4 10" id="KW-0812">Transmembrane</keyword>
<feature type="signal peptide" evidence="12">
    <location>
        <begin position="1"/>
        <end position="20"/>
    </location>
</feature>
<dbReference type="InterPro" id="IPR036942">
    <property type="entry name" value="Beta-barrel_TonB_sf"/>
</dbReference>